<proteinExistence type="predicted"/>
<evidence type="ECO:0000256" key="2">
    <source>
        <dbReference type="SAM" id="Phobius"/>
    </source>
</evidence>
<feature type="compositionally biased region" description="Low complexity" evidence="1">
    <location>
        <begin position="42"/>
        <end position="62"/>
    </location>
</feature>
<evidence type="ECO:0000313" key="4">
    <source>
        <dbReference type="Proteomes" id="UP000052020"/>
    </source>
</evidence>
<comment type="caution">
    <text evidence="3">The sequence shown here is derived from an EMBL/GenBank/DDBJ whole genome shotgun (WGS) entry which is preliminary data.</text>
</comment>
<keyword evidence="2" id="KW-1133">Transmembrane helix</keyword>
<feature type="region of interest" description="Disordered" evidence="1">
    <location>
        <begin position="202"/>
        <end position="232"/>
    </location>
</feature>
<evidence type="ECO:0000313" key="3">
    <source>
        <dbReference type="EMBL" id="KPJ62912.1"/>
    </source>
</evidence>
<keyword evidence="2" id="KW-0472">Membrane</keyword>
<evidence type="ECO:0000256" key="1">
    <source>
        <dbReference type="SAM" id="MobiDB-lite"/>
    </source>
</evidence>
<sequence>MGDKEKKQLMFAIPLLAVAAFMVYWFIIKPQTKPPPPPETPRPTTETAVTQPTPGGTGATGAPEAADMAMQVALASGEHGSSREPGRSDPFVPYINYRKIEPGGPGDWTAIMRPEPKLPPVEVGYLVTPFEGWEGVEEEHERRMAGMLHNGRVWAIYEKDGISQIVKPGDPVGDETVIAIGTDHLILRSLDGRERQVPLERISGYEATGRGYGPPGYAPAPGPGRPPGPPVL</sequence>
<dbReference type="EMBL" id="LIZY01000098">
    <property type="protein sequence ID" value="KPJ62912.1"/>
    <property type="molecule type" value="Genomic_DNA"/>
</dbReference>
<name>A0A0S7XKB9_9BACT</name>
<reference evidence="3 4" key="1">
    <citation type="journal article" date="2015" name="Microbiome">
        <title>Genomic resolution of linkages in carbon, nitrogen, and sulfur cycling among widespread estuary sediment bacteria.</title>
        <authorList>
            <person name="Baker B.J."/>
            <person name="Lazar C.S."/>
            <person name="Teske A.P."/>
            <person name="Dick G.J."/>
        </authorList>
    </citation>
    <scope>NUCLEOTIDE SEQUENCE [LARGE SCALE GENOMIC DNA]</scope>
    <source>
        <strain evidence="3">DG_56</strain>
    </source>
</reference>
<feature type="region of interest" description="Disordered" evidence="1">
    <location>
        <begin position="33"/>
        <end position="62"/>
    </location>
</feature>
<accession>A0A0S7XKB9</accession>
<gene>
    <name evidence="3" type="ORF">AMK68_04370</name>
</gene>
<protein>
    <submittedName>
        <fullName evidence="3">Uncharacterized protein</fullName>
    </submittedName>
</protein>
<feature type="compositionally biased region" description="Pro residues" evidence="1">
    <location>
        <begin position="216"/>
        <end position="232"/>
    </location>
</feature>
<organism evidence="3 4">
    <name type="scientific">candidate division KD3-62 bacterium DG_56</name>
    <dbReference type="NCBI Taxonomy" id="1704032"/>
    <lineage>
        <taxon>Bacteria</taxon>
        <taxon>candidate division KD3-62</taxon>
    </lineage>
</organism>
<keyword evidence="2" id="KW-0812">Transmembrane</keyword>
<feature type="transmembrane region" description="Helical" evidence="2">
    <location>
        <begin position="9"/>
        <end position="27"/>
    </location>
</feature>
<dbReference type="Proteomes" id="UP000052020">
    <property type="component" value="Unassembled WGS sequence"/>
</dbReference>
<dbReference type="AlphaFoldDB" id="A0A0S7XKB9"/>